<feature type="transmembrane region" description="Helical" evidence="1">
    <location>
        <begin position="5"/>
        <end position="25"/>
    </location>
</feature>
<name>A0A8S5TIZ5_9CAUD</name>
<evidence type="ECO:0000313" key="2">
    <source>
        <dbReference type="EMBL" id="DAF63262.1"/>
    </source>
</evidence>
<accession>A0A8S5TIZ5</accession>
<dbReference type="EMBL" id="BK032836">
    <property type="protein sequence ID" value="DAF63262.1"/>
    <property type="molecule type" value="Genomic_DNA"/>
</dbReference>
<sequence>MIYILVGKLIILLILAFTLILDISVKNTTVISSLISLIVIMLFMIIIIIGIN</sequence>
<feature type="transmembrane region" description="Helical" evidence="1">
    <location>
        <begin position="31"/>
        <end position="51"/>
    </location>
</feature>
<keyword evidence="1" id="KW-0812">Transmembrane</keyword>
<protein>
    <submittedName>
        <fullName evidence="2">Uncharacterized protein</fullName>
    </submittedName>
</protein>
<reference evidence="2" key="1">
    <citation type="journal article" date="2021" name="Proc. Natl. Acad. Sci. U.S.A.">
        <title>A Catalog of Tens of Thousands of Viruses from Human Metagenomes Reveals Hidden Associations with Chronic Diseases.</title>
        <authorList>
            <person name="Tisza M.J."/>
            <person name="Buck C.B."/>
        </authorList>
    </citation>
    <scope>NUCLEOTIDE SEQUENCE</scope>
    <source>
        <strain evidence="2">CtXXl13</strain>
    </source>
</reference>
<keyword evidence="1" id="KW-1133">Transmembrane helix</keyword>
<proteinExistence type="predicted"/>
<keyword evidence="1" id="KW-0472">Membrane</keyword>
<organism evidence="2">
    <name type="scientific">Myoviridae sp. ctXXl13</name>
    <dbReference type="NCBI Taxonomy" id="2827691"/>
    <lineage>
        <taxon>Viruses</taxon>
        <taxon>Duplodnaviria</taxon>
        <taxon>Heunggongvirae</taxon>
        <taxon>Uroviricota</taxon>
        <taxon>Caudoviricetes</taxon>
    </lineage>
</organism>
<evidence type="ECO:0000256" key="1">
    <source>
        <dbReference type="SAM" id="Phobius"/>
    </source>
</evidence>